<sequence length="297" mass="33723">MPVREKAIVLIDGPALVHRWYHRWSYTKERYGTPIDVKQFAIKNARFMIATAHSFDPAHMAQHLLSPQTEYAHTPKHNKIIVCFDHGDGGRRQIYASYKANRSERATTPEFRLIERVAKKVFADEPRESLLVVPDCDAGLASLNAEADDMIATLAFFNQQSRRPTVVMSHDYDLYQLVDEARKSYHYDIRTKHLVSERSVMERVGVPPKLVRDFKSLAGDSSDNIPGVNGIGKMRACNLLKKYGDLDGILFKGVKSETGHLGELLSEGAKMALLSRQLIDFRMCPKVIKVCETFMKK</sequence>
<dbReference type="VEuPathDB" id="TriTrypDB:LbrM.21.1950"/>
<evidence type="ECO:0000256" key="3">
    <source>
        <dbReference type="ARBA" id="ARBA00023125"/>
    </source>
</evidence>
<evidence type="ECO:0000313" key="6">
    <source>
        <dbReference type="Proteomes" id="UP000319462"/>
    </source>
</evidence>
<dbReference type="GO" id="GO:0008409">
    <property type="term" value="F:5'-3' exonuclease activity"/>
    <property type="evidence" value="ECO:0007669"/>
    <property type="project" value="InterPro"/>
</dbReference>
<dbReference type="SUPFAM" id="SSF47807">
    <property type="entry name" value="5' to 3' exonuclease, C-terminal subdomain"/>
    <property type="match status" value="1"/>
</dbReference>
<evidence type="ECO:0000256" key="1">
    <source>
        <dbReference type="ARBA" id="ARBA00022722"/>
    </source>
</evidence>
<dbReference type="Pfam" id="PF02739">
    <property type="entry name" value="5_3_exonuc_N"/>
    <property type="match status" value="1"/>
</dbReference>
<name>A0A3P3Z6M1_LEIBR</name>
<dbReference type="SUPFAM" id="SSF88723">
    <property type="entry name" value="PIN domain-like"/>
    <property type="match status" value="1"/>
</dbReference>
<dbReference type="Proteomes" id="UP000319462">
    <property type="component" value="Chromosome 21"/>
</dbReference>
<keyword evidence="3" id="KW-0238">DNA-binding</keyword>
<evidence type="ECO:0000256" key="2">
    <source>
        <dbReference type="ARBA" id="ARBA00022801"/>
    </source>
</evidence>
<dbReference type="FunFam" id="3.40.50.1010:FF:000065">
    <property type="entry name" value="Mitochondrial structure specific endonuclease I (SSE-1)"/>
    <property type="match status" value="1"/>
</dbReference>
<dbReference type="InterPro" id="IPR038969">
    <property type="entry name" value="FEN"/>
</dbReference>
<dbReference type="InterPro" id="IPR008918">
    <property type="entry name" value="HhH2"/>
</dbReference>
<protein>
    <submittedName>
        <fullName evidence="5">Mitochondrial_structure_specific_endonuclease_I_( SSE-1)</fullName>
    </submittedName>
</protein>
<dbReference type="InterPro" id="IPR002421">
    <property type="entry name" value="5-3_exonuclease"/>
</dbReference>
<dbReference type="RefSeq" id="XP_001564896.1">
    <property type="nucleotide sequence ID" value="XM_001564846.1"/>
</dbReference>
<dbReference type="GO" id="GO:0033567">
    <property type="term" value="P:DNA replication, Okazaki fragment processing"/>
    <property type="evidence" value="ECO:0007669"/>
    <property type="project" value="InterPro"/>
</dbReference>
<dbReference type="InterPro" id="IPR020045">
    <property type="entry name" value="DNA_polI_H3TH"/>
</dbReference>
<dbReference type="SMART" id="SM00475">
    <property type="entry name" value="53EXOc"/>
    <property type="match status" value="1"/>
</dbReference>
<organism evidence="5 6">
    <name type="scientific">Leishmania braziliensis MHOM/BR/75/M2904</name>
    <dbReference type="NCBI Taxonomy" id="420245"/>
    <lineage>
        <taxon>Eukaryota</taxon>
        <taxon>Discoba</taxon>
        <taxon>Euglenozoa</taxon>
        <taxon>Kinetoplastea</taxon>
        <taxon>Metakinetoplastina</taxon>
        <taxon>Trypanosomatida</taxon>
        <taxon>Trypanosomatidae</taxon>
        <taxon>Leishmaniinae</taxon>
        <taxon>Leishmania</taxon>
        <taxon>Leishmania braziliensis species complex</taxon>
    </lineage>
</organism>
<gene>
    <name evidence="5" type="ORF">LBRM2904_21.2030</name>
</gene>
<reference evidence="5 6" key="1">
    <citation type="submission" date="2018-09" db="EMBL/GenBank/DDBJ databases">
        <authorList>
            <person name="Peiro R."/>
            <person name="Begona"/>
            <person name="Cbmso G."/>
            <person name="Lopez M."/>
            <person name="Gonzalez S."/>
        </authorList>
    </citation>
    <scope>NUCLEOTIDE SEQUENCE [LARGE SCALE GENOMIC DNA]</scope>
</reference>
<dbReference type="Gene3D" id="1.10.150.20">
    <property type="entry name" value="5' to 3' exonuclease, C-terminal subdomain"/>
    <property type="match status" value="1"/>
</dbReference>
<dbReference type="PANTHER" id="PTHR42646:SF2">
    <property type="entry name" value="5'-3' EXONUCLEASE FAMILY PROTEIN"/>
    <property type="match status" value="1"/>
</dbReference>
<keyword evidence="5" id="KW-0255">Endonuclease</keyword>
<dbReference type="GO" id="GO:0017108">
    <property type="term" value="F:5'-flap endonuclease activity"/>
    <property type="evidence" value="ECO:0007669"/>
    <property type="project" value="InterPro"/>
</dbReference>
<keyword evidence="1" id="KW-0540">Nuclease</keyword>
<dbReference type="KEGG" id="lbz:LBRM_21_1950"/>
<dbReference type="InterPro" id="IPR029060">
    <property type="entry name" value="PIN-like_dom_sf"/>
</dbReference>
<dbReference type="Pfam" id="PF01367">
    <property type="entry name" value="5_3_exonuc"/>
    <property type="match status" value="1"/>
</dbReference>
<proteinExistence type="predicted"/>
<keyword evidence="2" id="KW-0378">Hydrolase</keyword>
<dbReference type="EMBL" id="LS997620">
    <property type="protein sequence ID" value="SYZ65802.1"/>
    <property type="molecule type" value="Genomic_DNA"/>
</dbReference>
<evidence type="ECO:0000313" key="5">
    <source>
        <dbReference type="EMBL" id="SYZ65802.1"/>
    </source>
</evidence>
<dbReference type="FunFam" id="1.10.150.20:FF:000003">
    <property type="entry name" value="DNA polymerase I"/>
    <property type="match status" value="1"/>
</dbReference>
<dbReference type="AlphaFoldDB" id="A0A3P3Z6M1"/>
<dbReference type="SMART" id="SM00279">
    <property type="entry name" value="HhH2"/>
    <property type="match status" value="1"/>
</dbReference>
<dbReference type="GO" id="GO:0003677">
    <property type="term" value="F:DNA binding"/>
    <property type="evidence" value="ECO:0007669"/>
    <property type="project" value="UniProtKB-KW"/>
</dbReference>
<accession>A0A3P3Z6M1</accession>
<feature type="domain" description="5'-3' exonuclease" evidence="4">
    <location>
        <begin position="3"/>
        <end position="296"/>
    </location>
</feature>
<evidence type="ECO:0000259" key="4">
    <source>
        <dbReference type="SMART" id="SM00475"/>
    </source>
</evidence>
<dbReference type="InterPro" id="IPR036279">
    <property type="entry name" value="5-3_exonuclease_C_sf"/>
</dbReference>
<dbReference type="PANTHER" id="PTHR42646">
    <property type="entry name" value="FLAP ENDONUCLEASE XNI"/>
    <property type="match status" value="1"/>
</dbReference>
<dbReference type="Gene3D" id="3.40.50.1010">
    <property type="entry name" value="5'-nuclease"/>
    <property type="match status" value="1"/>
</dbReference>
<dbReference type="CDD" id="cd09898">
    <property type="entry name" value="H3TH_53EXO"/>
    <property type="match status" value="1"/>
</dbReference>
<dbReference type="InterPro" id="IPR020046">
    <property type="entry name" value="5-3_exonucl_a-hlix_arch_N"/>
</dbReference>